<dbReference type="EMBL" id="JAEQND010000004">
    <property type="protein sequence ID" value="MBL0425202.1"/>
    <property type="molecule type" value="Genomic_DNA"/>
</dbReference>
<sequence>MRLARMTDFAIRLLMYVAQRPERLCTIAEVAAAYDISQTHLMKITHQLALGGWLETTRGKGGGIRLGRPASEIRLGDVVRTMEPDFFIVECFSSGHSCMLHGSCDLTGVMDGALRSFMNYLDEYTLADVLPKSDPGRGAPLRFHGRNKILAR</sequence>
<organism evidence="2 3">
    <name type="scientific">Ramlibacter alkalitolerans</name>
    <dbReference type="NCBI Taxonomy" id="2039631"/>
    <lineage>
        <taxon>Bacteria</taxon>
        <taxon>Pseudomonadati</taxon>
        <taxon>Pseudomonadota</taxon>
        <taxon>Betaproteobacteria</taxon>
        <taxon>Burkholderiales</taxon>
        <taxon>Comamonadaceae</taxon>
        <taxon>Ramlibacter</taxon>
    </lineage>
</organism>
<evidence type="ECO:0000313" key="2">
    <source>
        <dbReference type="EMBL" id="MBL0425202.1"/>
    </source>
</evidence>
<keyword evidence="3" id="KW-1185">Reference proteome</keyword>
<dbReference type="InterPro" id="IPR036390">
    <property type="entry name" value="WH_DNA-bd_sf"/>
</dbReference>
<keyword evidence="1" id="KW-0238">DNA-binding</keyword>
<protein>
    <submittedName>
        <fullName evidence="2">Rrf2 family transcriptional regulator</fullName>
    </submittedName>
</protein>
<gene>
    <name evidence="2" type="ORF">JI746_08785</name>
</gene>
<reference evidence="2 3" key="1">
    <citation type="journal article" date="2017" name="Int. J. Syst. Evol. Microbiol.">
        <title>Ramlibacter alkalitolerans sp. nov., alkali-tolerant bacterium isolated from soil of ginseng.</title>
        <authorList>
            <person name="Lee D.H."/>
            <person name="Cha C.J."/>
        </authorList>
    </citation>
    <scope>NUCLEOTIDE SEQUENCE [LARGE SCALE GENOMIC DNA]</scope>
    <source>
        <strain evidence="2 3">KACC 19305</strain>
    </source>
</reference>
<dbReference type="PROSITE" id="PS51197">
    <property type="entry name" value="HTH_RRF2_2"/>
    <property type="match status" value="1"/>
</dbReference>
<evidence type="ECO:0000256" key="1">
    <source>
        <dbReference type="ARBA" id="ARBA00023125"/>
    </source>
</evidence>
<dbReference type="InterPro" id="IPR036388">
    <property type="entry name" value="WH-like_DNA-bd_sf"/>
</dbReference>
<dbReference type="Proteomes" id="UP000622707">
    <property type="component" value="Unassembled WGS sequence"/>
</dbReference>
<name>A0ABS1JLU4_9BURK</name>
<dbReference type="InterPro" id="IPR000944">
    <property type="entry name" value="Tscrpt_reg_Rrf2"/>
</dbReference>
<dbReference type="Gene3D" id="1.10.10.10">
    <property type="entry name" value="Winged helix-like DNA-binding domain superfamily/Winged helix DNA-binding domain"/>
    <property type="match status" value="1"/>
</dbReference>
<dbReference type="PANTHER" id="PTHR33221:SF4">
    <property type="entry name" value="HTH-TYPE TRANSCRIPTIONAL REPRESSOR NSRR"/>
    <property type="match status" value="1"/>
</dbReference>
<proteinExistence type="predicted"/>
<comment type="caution">
    <text evidence="2">The sequence shown here is derived from an EMBL/GenBank/DDBJ whole genome shotgun (WGS) entry which is preliminary data.</text>
</comment>
<evidence type="ECO:0000313" key="3">
    <source>
        <dbReference type="Proteomes" id="UP000622707"/>
    </source>
</evidence>
<dbReference type="Pfam" id="PF02082">
    <property type="entry name" value="Rrf2"/>
    <property type="match status" value="1"/>
</dbReference>
<dbReference type="NCBIfam" id="TIGR00738">
    <property type="entry name" value="rrf2_super"/>
    <property type="match status" value="1"/>
</dbReference>
<dbReference type="SUPFAM" id="SSF46785">
    <property type="entry name" value="Winged helix' DNA-binding domain"/>
    <property type="match status" value="1"/>
</dbReference>
<accession>A0ABS1JLU4</accession>
<dbReference type="PANTHER" id="PTHR33221">
    <property type="entry name" value="WINGED HELIX-TURN-HELIX TRANSCRIPTIONAL REGULATOR, RRF2 FAMILY"/>
    <property type="match status" value="1"/>
</dbReference>